<gene>
    <name evidence="2" type="ORF">K1718_22595</name>
</gene>
<protein>
    <submittedName>
        <fullName evidence="2">Nuclear transport factor 2 family protein</fullName>
    </submittedName>
</protein>
<dbReference type="RefSeq" id="WP_152503088.1">
    <property type="nucleotide sequence ID" value="NZ_CP120863.1"/>
</dbReference>
<evidence type="ECO:0000259" key="1">
    <source>
        <dbReference type="Pfam" id="PF12680"/>
    </source>
</evidence>
<dbReference type="InterPro" id="IPR032710">
    <property type="entry name" value="NTF2-like_dom_sf"/>
</dbReference>
<evidence type="ECO:0000313" key="2">
    <source>
        <dbReference type="EMBL" id="WFE88920.1"/>
    </source>
</evidence>
<name>A0ABY8F4Y4_9HYPH</name>
<dbReference type="Pfam" id="PF12680">
    <property type="entry name" value="SnoaL_2"/>
    <property type="match status" value="1"/>
</dbReference>
<accession>A0ABY8F4Y4</accession>
<dbReference type="Gene3D" id="3.10.450.50">
    <property type="match status" value="1"/>
</dbReference>
<dbReference type="InterPro" id="IPR037401">
    <property type="entry name" value="SnoaL-like"/>
</dbReference>
<feature type="domain" description="SnoaL-like" evidence="1">
    <location>
        <begin position="28"/>
        <end position="122"/>
    </location>
</feature>
<organism evidence="2 3">
    <name type="scientific">Roseibium porphyridii</name>
    <dbReference type="NCBI Taxonomy" id="2866279"/>
    <lineage>
        <taxon>Bacteria</taxon>
        <taxon>Pseudomonadati</taxon>
        <taxon>Pseudomonadota</taxon>
        <taxon>Alphaproteobacteria</taxon>
        <taxon>Hyphomicrobiales</taxon>
        <taxon>Stappiaceae</taxon>
        <taxon>Roseibium</taxon>
    </lineage>
</organism>
<dbReference type="SUPFAM" id="SSF54427">
    <property type="entry name" value="NTF2-like"/>
    <property type="match status" value="1"/>
</dbReference>
<dbReference type="Proteomes" id="UP001209803">
    <property type="component" value="Chromosome"/>
</dbReference>
<evidence type="ECO:0000313" key="3">
    <source>
        <dbReference type="Proteomes" id="UP001209803"/>
    </source>
</evidence>
<dbReference type="EMBL" id="CP120863">
    <property type="protein sequence ID" value="WFE88920.1"/>
    <property type="molecule type" value="Genomic_DNA"/>
</dbReference>
<keyword evidence="3" id="KW-1185">Reference proteome</keyword>
<reference evidence="2 3" key="1">
    <citation type="submission" date="2023-03" db="EMBL/GenBank/DDBJ databases">
        <title>Roseibium porphyridii sp. nov. and Roseibium rhodosorbium sp. nov. isolated from marine algae, Porphyridium cruentum and Rhodosorus marinus, respectively.</title>
        <authorList>
            <person name="Lee M.W."/>
            <person name="Choi B.J."/>
            <person name="Lee J.K."/>
            <person name="Choi D.G."/>
            <person name="Baek J.H."/>
            <person name="Bayburt H."/>
            <person name="Kim J.M."/>
            <person name="Han D.M."/>
            <person name="Kim K.H."/>
            <person name="Jeon C.O."/>
        </authorList>
    </citation>
    <scope>NUCLEOTIDE SEQUENCE [LARGE SCALE GENOMIC DNA]</scope>
    <source>
        <strain evidence="2 3">KMA01</strain>
    </source>
</reference>
<sequence>MTTQQPQLTDFAALLRKALGDALKPGSETLLDMVCDEIVFEFPYAPEGAIRRLDGKAALARYLPRVGKLVSLHTLALHQVTANADHSRFVVEFSCTGESKVTASRYDQDYISVIELRDGLISTYKDYWNPLVVLAAAGSTESLRQILQNEMQDER</sequence>
<proteinExistence type="predicted"/>